<dbReference type="Proteomes" id="UP000663879">
    <property type="component" value="Unassembled WGS sequence"/>
</dbReference>
<keyword evidence="3" id="KW-0479">Metal-binding</keyword>
<proteinExistence type="predicted"/>
<evidence type="ECO:0000256" key="3">
    <source>
        <dbReference type="ARBA" id="ARBA00022723"/>
    </source>
</evidence>
<evidence type="ECO:0000313" key="8">
    <source>
        <dbReference type="EMBL" id="CAF0815431.1"/>
    </source>
</evidence>
<dbReference type="SUPFAM" id="SSF55811">
    <property type="entry name" value="Nudix"/>
    <property type="match status" value="1"/>
</dbReference>
<sequence length="289" mass="33683">MSNLCEKLKKIFEKYDCKLNHSNLDVENQKLDIDSFPHCQLDINEKNLKKCAIIIILFRANNEWNILFTIRSSQLRSYPGEICYPGGQFDSKLDKNLQDTAFRETYEEIGLKKENLELICQLCHFISPVGHYLVPFICLLKKSNLLPHSYDDTLEVFKSLKPNPKEVESIFYLPFSYILNSNFVNDRISVLRIPFKLDDSLNNFKHLLKDRINFSDGFLSRVFINFNESLFESNKMPNTPILYGINATIILFVVLTIENEANFKLLIENAYILETNSSLTQGFIRVLER</sequence>
<keyword evidence="5" id="KW-0460">Magnesium</keyword>
<name>A0A813TLA6_9BILA</name>
<dbReference type="PROSITE" id="PS51462">
    <property type="entry name" value="NUDIX"/>
    <property type="match status" value="1"/>
</dbReference>
<keyword evidence="4" id="KW-0378">Hydrolase</keyword>
<comment type="caution">
    <text evidence="8">The sequence shown here is derived from an EMBL/GenBank/DDBJ whole genome shotgun (WGS) entry which is preliminary data.</text>
</comment>
<dbReference type="EMBL" id="CAJNOC010000903">
    <property type="protein sequence ID" value="CAF0815431.1"/>
    <property type="molecule type" value="Genomic_DNA"/>
</dbReference>
<reference evidence="8" key="1">
    <citation type="submission" date="2021-02" db="EMBL/GenBank/DDBJ databases">
        <authorList>
            <person name="Nowell W R."/>
        </authorList>
    </citation>
    <scope>NUCLEOTIDE SEQUENCE</scope>
    <source>
        <strain evidence="8">Ploen Becks lab</strain>
    </source>
</reference>
<feature type="domain" description="Nudix hydrolase" evidence="7">
    <location>
        <begin position="48"/>
        <end position="197"/>
    </location>
</feature>
<gene>
    <name evidence="8" type="ORF">OXX778_LOCUS7187</name>
</gene>
<dbReference type="AlphaFoldDB" id="A0A813TLA6"/>
<evidence type="ECO:0000313" key="9">
    <source>
        <dbReference type="Proteomes" id="UP000663879"/>
    </source>
</evidence>
<dbReference type="GO" id="GO:0046872">
    <property type="term" value="F:metal ion binding"/>
    <property type="evidence" value="ECO:0007669"/>
    <property type="project" value="UniProtKB-KW"/>
</dbReference>
<comment type="cofactor">
    <cofactor evidence="2">
        <name>Mg(2+)</name>
        <dbReference type="ChEBI" id="CHEBI:18420"/>
    </cofactor>
</comment>
<organism evidence="8 9">
    <name type="scientific">Brachionus calyciflorus</name>
    <dbReference type="NCBI Taxonomy" id="104777"/>
    <lineage>
        <taxon>Eukaryota</taxon>
        <taxon>Metazoa</taxon>
        <taxon>Spiralia</taxon>
        <taxon>Gnathifera</taxon>
        <taxon>Rotifera</taxon>
        <taxon>Eurotatoria</taxon>
        <taxon>Monogononta</taxon>
        <taxon>Pseudotrocha</taxon>
        <taxon>Ploima</taxon>
        <taxon>Brachionidae</taxon>
        <taxon>Brachionus</taxon>
    </lineage>
</organism>
<keyword evidence="9" id="KW-1185">Reference proteome</keyword>
<dbReference type="OrthoDB" id="206213at2759"/>
<dbReference type="Gene3D" id="3.90.79.10">
    <property type="entry name" value="Nucleoside Triphosphate Pyrophosphohydrolase"/>
    <property type="match status" value="1"/>
</dbReference>
<evidence type="ECO:0000256" key="2">
    <source>
        <dbReference type="ARBA" id="ARBA00001946"/>
    </source>
</evidence>
<dbReference type="Pfam" id="PF00293">
    <property type="entry name" value="NUDIX"/>
    <property type="match status" value="1"/>
</dbReference>
<evidence type="ECO:0000256" key="1">
    <source>
        <dbReference type="ARBA" id="ARBA00001936"/>
    </source>
</evidence>
<evidence type="ECO:0000259" key="7">
    <source>
        <dbReference type="PROSITE" id="PS51462"/>
    </source>
</evidence>
<dbReference type="PANTHER" id="PTHR12992:SF11">
    <property type="entry name" value="MITOCHONDRIAL COENZYME A DIPHOSPHATASE NUDT8"/>
    <property type="match status" value="1"/>
</dbReference>
<dbReference type="InterPro" id="IPR015797">
    <property type="entry name" value="NUDIX_hydrolase-like_dom_sf"/>
</dbReference>
<comment type="cofactor">
    <cofactor evidence="1">
        <name>Mn(2+)</name>
        <dbReference type="ChEBI" id="CHEBI:29035"/>
    </cofactor>
</comment>
<keyword evidence="6" id="KW-0464">Manganese</keyword>
<dbReference type="CDD" id="cd03426">
    <property type="entry name" value="NUDIX_CoAse_Nudt7"/>
    <property type="match status" value="1"/>
</dbReference>
<dbReference type="InterPro" id="IPR000086">
    <property type="entry name" value="NUDIX_hydrolase_dom"/>
</dbReference>
<evidence type="ECO:0000256" key="5">
    <source>
        <dbReference type="ARBA" id="ARBA00022842"/>
    </source>
</evidence>
<evidence type="ECO:0000256" key="6">
    <source>
        <dbReference type="ARBA" id="ARBA00023211"/>
    </source>
</evidence>
<accession>A0A813TLA6</accession>
<evidence type="ECO:0000256" key="4">
    <source>
        <dbReference type="ARBA" id="ARBA00022801"/>
    </source>
</evidence>
<dbReference type="GO" id="GO:0010945">
    <property type="term" value="F:coenzyme A diphosphatase activity"/>
    <property type="evidence" value="ECO:0007669"/>
    <property type="project" value="InterPro"/>
</dbReference>
<dbReference type="PANTHER" id="PTHR12992">
    <property type="entry name" value="NUDIX HYDROLASE"/>
    <property type="match status" value="1"/>
</dbReference>
<dbReference type="InterPro" id="IPR045121">
    <property type="entry name" value="CoAse"/>
</dbReference>
<protein>
    <recommendedName>
        <fullName evidence="7">Nudix hydrolase domain-containing protein</fullName>
    </recommendedName>
</protein>